<protein>
    <submittedName>
        <fullName evidence="2">Uncharacterized protein</fullName>
    </submittedName>
</protein>
<keyword evidence="3" id="KW-1185">Reference proteome</keyword>
<feature type="transmembrane region" description="Helical" evidence="1">
    <location>
        <begin position="12"/>
        <end position="33"/>
    </location>
</feature>
<sequence length="49" mass="5263">MINNNATPVEHLAAFAIVFVTGVLSMTILGRYIEAVRRDAAEGACARND</sequence>
<gene>
    <name evidence="2" type="ORF">LMG3415_00596</name>
</gene>
<keyword evidence="1" id="KW-0812">Transmembrane</keyword>
<keyword evidence="1" id="KW-0472">Membrane</keyword>
<accession>A0ABM8L7K9</accession>
<evidence type="ECO:0000313" key="3">
    <source>
        <dbReference type="Proteomes" id="UP000507140"/>
    </source>
</evidence>
<dbReference type="EMBL" id="CADIKR010000001">
    <property type="protein sequence ID" value="CAB3824747.1"/>
    <property type="molecule type" value="Genomic_DNA"/>
</dbReference>
<keyword evidence="1" id="KW-1133">Transmembrane helix</keyword>
<comment type="caution">
    <text evidence="2">The sequence shown here is derived from an EMBL/GenBank/DDBJ whole genome shotgun (WGS) entry which is preliminary data.</text>
</comment>
<organism evidence="2 3">
    <name type="scientific">Achromobacter mucicolens</name>
    <dbReference type="NCBI Taxonomy" id="1389922"/>
    <lineage>
        <taxon>Bacteria</taxon>
        <taxon>Pseudomonadati</taxon>
        <taxon>Pseudomonadota</taxon>
        <taxon>Betaproteobacteria</taxon>
        <taxon>Burkholderiales</taxon>
        <taxon>Alcaligenaceae</taxon>
        <taxon>Achromobacter</taxon>
    </lineage>
</organism>
<evidence type="ECO:0000313" key="2">
    <source>
        <dbReference type="EMBL" id="CAB3824747.1"/>
    </source>
</evidence>
<proteinExistence type="predicted"/>
<name>A0ABM8L7K9_9BURK</name>
<dbReference type="Proteomes" id="UP000507140">
    <property type="component" value="Unassembled WGS sequence"/>
</dbReference>
<dbReference type="RefSeq" id="WP_180097573.1">
    <property type="nucleotide sequence ID" value="NZ_CADIKR010000001.1"/>
</dbReference>
<evidence type="ECO:0000256" key="1">
    <source>
        <dbReference type="SAM" id="Phobius"/>
    </source>
</evidence>
<reference evidence="2 3" key="1">
    <citation type="submission" date="2020-04" db="EMBL/GenBank/DDBJ databases">
        <authorList>
            <person name="De Canck E."/>
        </authorList>
    </citation>
    <scope>NUCLEOTIDE SEQUENCE [LARGE SCALE GENOMIC DNA]</scope>
    <source>
        <strain evidence="2 3">LMG 3415</strain>
    </source>
</reference>